<accession>A0A9P8TAB9</accession>
<keyword evidence="1" id="KW-0732">Signal</keyword>
<protein>
    <submittedName>
        <fullName evidence="2">Uncharacterized protein</fullName>
    </submittedName>
</protein>
<comment type="caution">
    <text evidence="2">The sequence shown here is derived from an EMBL/GenBank/DDBJ whole genome shotgun (WGS) entry which is preliminary data.</text>
</comment>
<evidence type="ECO:0000313" key="2">
    <source>
        <dbReference type="EMBL" id="KAH3671180.1"/>
    </source>
</evidence>
<proteinExistence type="predicted"/>
<name>A0A9P8TAB9_9ASCO</name>
<dbReference type="AlphaFoldDB" id="A0A9P8TAB9"/>
<sequence>MLVISLSLMLLLSLMLVEILAKAESTNFFSSFVKNSHLPSSKKIKSYKINPHNDDYRSQTNSLRISYQILVKREKDLNLLSWAQQYLSNDKVKSIPSADSRKSH</sequence>
<evidence type="ECO:0000313" key="3">
    <source>
        <dbReference type="Proteomes" id="UP000769528"/>
    </source>
</evidence>
<evidence type="ECO:0000256" key="1">
    <source>
        <dbReference type="SAM" id="SignalP"/>
    </source>
</evidence>
<organism evidence="2 3">
    <name type="scientific">Wickerhamomyces mucosus</name>
    <dbReference type="NCBI Taxonomy" id="1378264"/>
    <lineage>
        <taxon>Eukaryota</taxon>
        <taxon>Fungi</taxon>
        <taxon>Dikarya</taxon>
        <taxon>Ascomycota</taxon>
        <taxon>Saccharomycotina</taxon>
        <taxon>Saccharomycetes</taxon>
        <taxon>Phaffomycetales</taxon>
        <taxon>Wickerhamomycetaceae</taxon>
        <taxon>Wickerhamomyces</taxon>
    </lineage>
</organism>
<keyword evidence="3" id="KW-1185">Reference proteome</keyword>
<dbReference type="Proteomes" id="UP000769528">
    <property type="component" value="Unassembled WGS sequence"/>
</dbReference>
<dbReference type="EMBL" id="JAEUBF010001293">
    <property type="protein sequence ID" value="KAH3671180.1"/>
    <property type="molecule type" value="Genomic_DNA"/>
</dbReference>
<feature type="signal peptide" evidence="1">
    <location>
        <begin position="1"/>
        <end position="25"/>
    </location>
</feature>
<reference evidence="2" key="1">
    <citation type="journal article" date="2021" name="Open Biol.">
        <title>Shared evolutionary footprints suggest mitochondrial oxidative damage underlies multiple complex I losses in fungi.</title>
        <authorList>
            <person name="Schikora-Tamarit M.A."/>
            <person name="Marcet-Houben M."/>
            <person name="Nosek J."/>
            <person name="Gabaldon T."/>
        </authorList>
    </citation>
    <scope>NUCLEOTIDE SEQUENCE</scope>
    <source>
        <strain evidence="2">CBS6341</strain>
    </source>
</reference>
<gene>
    <name evidence="2" type="ORF">WICMUC_004776</name>
</gene>
<feature type="chain" id="PRO_5040414140" evidence="1">
    <location>
        <begin position="26"/>
        <end position="104"/>
    </location>
</feature>
<reference evidence="2" key="2">
    <citation type="submission" date="2021-01" db="EMBL/GenBank/DDBJ databases">
        <authorList>
            <person name="Schikora-Tamarit M.A."/>
        </authorList>
    </citation>
    <scope>NUCLEOTIDE SEQUENCE</scope>
    <source>
        <strain evidence="2">CBS6341</strain>
    </source>
</reference>